<evidence type="ECO:0000256" key="1">
    <source>
        <dbReference type="SAM" id="MobiDB-lite"/>
    </source>
</evidence>
<protein>
    <recommendedName>
        <fullName evidence="2">AB hydrolase-1 domain-containing protein</fullName>
    </recommendedName>
</protein>
<gene>
    <name evidence="3" type="ORF">LTR77_001543</name>
</gene>
<sequence length="420" mass="47291">MKGFKVVEHQIPTQHIREYTQATANTQEDVLYLQAKQYIPLSNPHPQRGDVTILAAHANALAKELYEPLWEDLLAQCERYRWRIRSIWITDVAHQGQSGVLNEHLLGNEPSWHDHVRDLLFMVNLKRTEMPRPIIGIGHSMGGNQLTHLSLMHPRLFSSLILLDPVIQERSAEIDPSPNAPPNLAQLSTFRRDLWPSRDDAAASFARSAFYKPWDPRVLEKWTQYGLRNGPTLLQPEAKSPQVTLTSTPGQEVFTYLRPNFQGFGVNGKPVDRSTHADLDPSRPNQYPFYRNEAPQIYARLPEVRPSVLYVFGSTSGVSSEKSDQAKVDRTGTGVGGSGGVAEGRVKGVTFEGVGHLIPMEAVEKTASTVADWVGTEMVRFRDEMEVWDAWQSKSLVQKQGIDETWKKMIGGRPRRAGKL</sequence>
<feature type="region of interest" description="Disordered" evidence="1">
    <location>
        <begin position="320"/>
        <end position="339"/>
    </location>
</feature>
<evidence type="ECO:0000259" key="2">
    <source>
        <dbReference type="Pfam" id="PF12697"/>
    </source>
</evidence>
<dbReference type="InterPro" id="IPR029058">
    <property type="entry name" value="AB_hydrolase_fold"/>
</dbReference>
<feature type="compositionally biased region" description="Basic and acidic residues" evidence="1">
    <location>
        <begin position="321"/>
        <end position="330"/>
    </location>
</feature>
<feature type="domain" description="AB hydrolase-1" evidence="2">
    <location>
        <begin position="109"/>
        <end position="366"/>
    </location>
</feature>
<evidence type="ECO:0000313" key="3">
    <source>
        <dbReference type="EMBL" id="KAK5174463.1"/>
    </source>
</evidence>
<dbReference type="Gene3D" id="3.40.50.1820">
    <property type="entry name" value="alpha/beta hydrolase"/>
    <property type="match status" value="1"/>
</dbReference>
<dbReference type="SUPFAM" id="SSF53474">
    <property type="entry name" value="alpha/beta-Hydrolases"/>
    <property type="match status" value="1"/>
</dbReference>
<dbReference type="AlphaFoldDB" id="A0AAV9PKR6"/>
<dbReference type="Proteomes" id="UP001337655">
    <property type="component" value="Unassembled WGS sequence"/>
</dbReference>
<organism evidence="3 4">
    <name type="scientific">Saxophila tyrrhenica</name>
    <dbReference type="NCBI Taxonomy" id="1690608"/>
    <lineage>
        <taxon>Eukaryota</taxon>
        <taxon>Fungi</taxon>
        <taxon>Dikarya</taxon>
        <taxon>Ascomycota</taxon>
        <taxon>Pezizomycotina</taxon>
        <taxon>Dothideomycetes</taxon>
        <taxon>Dothideomycetidae</taxon>
        <taxon>Mycosphaerellales</taxon>
        <taxon>Extremaceae</taxon>
        <taxon>Saxophila</taxon>
    </lineage>
</organism>
<keyword evidence="4" id="KW-1185">Reference proteome</keyword>
<proteinExistence type="predicted"/>
<accession>A0AAV9PKR6</accession>
<comment type="caution">
    <text evidence="3">The sequence shown here is derived from an EMBL/GenBank/DDBJ whole genome shotgun (WGS) entry which is preliminary data.</text>
</comment>
<dbReference type="Pfam" id="PF12697">
    <property type="entry name" value="Abhydrolase_6"/>
    <property type="match status" value="1"/>
</dbReference>
<evidence type="ECO:0000313" key="4">
    <source>
        <dbReference type="Proteomes" id="UP001337655"/>
    </source>
</evidence>
<reference evidence="3 4" key="1">
    <citation type="submission" date="2023-08" db="EMBL/GenBank/DDBJ databases">
        <title>Black Yeasts Isolated from many extreme environments.</title>
        <authorList>
            <person name="Coleine C."/>
            <person name="Stajich J.E."/>
            <person name="Selbmann L."/>
        </authorList>
    </citation>
    <scope>NUCLEOTIDE SEQUENCE [LARGE SCALE GENOMIC DNA]</scope>
    <source>
        <strain evidence="3 4">CCFEE 5935</strain>
    </source>
</reference>
<dbReference type="InterPro" id="IPR000073">
    <property type="entry name" value="AB_hydrolase_1"/>
</dbReference>
<dbReference type="EMBL" id="JAVRRT010000002">
    <property type="protein sequence ID" value="KAK5174463.1"/>
    <property type="molecule type" value="Genomic_DNA"/>
</dbReference>
<name>A0AAV9PKR6_9PEZI</name>
<dbReference type="GeneID" id="89922891"/>
<dbReference type="RefSeq" id="XP_064663132.1">
    <property type="nucleotide sequence ID" value="XM_064798805.1"/>
</dbReference>